<dbReference type="AlphaFoldDB" id="A0A508YUW8"/>
<feature type="transmembrane region" description="Helical" evidence="1">
    <location>
        <begin position="112"/>
        <end position="138"/>
    </location>
</feature>
<dbReference type="Proteomes" id="UP000552935">
    <property type="component" value="Unassembled WGS sequence"/>
</dbReference>
<gene>
    <name evidence="3" type="ORF">E6L36_04960</name>
    <name evidence="2" type="ORF">H0N82_11720</name>
</gene>
<evidence type="ECO:0000313" key="2">
    <source>
        <dbReference type="EMBL" id="NZA05733.1"/>
    </source>
</evidence>
<name>A0A508YUW8_LACRH</name>
<evidence type="ECO:0000313" key="5">
    <source>
        <dbReference type="Proteomes" id="UP000552935"/>
    </source>
</evidence>
<comment type="caution">
    <text evidence="2">The sequence shown here is derived from an EMBL/GenBank/DDBJ whole genome shotgun (WGS) entry which is preliminary data.</text>
</comment>
<evidence type="ECO:0000313" key="4">
    <source>
        <dbReference type="Proteomes" id="UP000307517"/>
    </source>
</evidence>
<reference evidence="2 5" key="2">
    <citation type="submission" date="2020-07" db="EMBL/GenBank/DDBJ databases">
        <title>Organ Donor 1.</title>
        <authorList>
            <person name="Marsh A.J."/>
            <person name="Azcarate-Peril M.A."/>
        </authorList>
    </citation>
    <scope>NUCLEOTIDE SEQUENCE [LARGE SCALE GENOMIC DNA]</scope>
    <source>
        <strain evidence="2 5">AMC0712</strain>
    </source>
</reference>
<feature type="transmembrane region" description="Helical" evidence="1">
    <location>
        <begin position="7"/>
        <end position="25"/>
    </location>
</feature>
<reference evidence="3 4" key="1">
    <citation type="submission" date="2019-04" db="EMBL/GenBank/DDBJ databases">
        <title>Genome Announcement to Ensure Probiotic Safety of Lactobacillus rhamnosus UBLR-58.</title>
        <authorList>
            <person name="Sulthana A."/>
            <person name="Lakshmi S.G."/>
            <person name="Madempudi R.S."/>
        </authorList>
    </citation>
    <scope>NUCLEOTIDE SEQUENCE [LARGE SCALE GENOMIC DNA]</scope>
    <source>
        <strain evidence="3 4">UBLR-58</strain>
    </source>
</reference>
<feature type="transmembrane region" description="Helical" evidence="1">
    <location>
        <begin position="282"/>
        <end position="304"/>
    </location>
</feature>
<sequence>MLGNFDVLTPSIFVIFIIANVRVLIDKHRNNKGKETKFWKFFEVYQDNKVSGVRVLLIVSLLIRIIFVLFGLAKIPIFNTLYGFSGVTISVFVSYFYFRLLYLSLYRNTKTFIGAVVYWIITITVFIFIWLGVVPILGMRGSNISWKLLIVFVTAITPLAQFIRTILDKDISYHKDSLVFFREVAIFLFFILGVYLVNVSVGLSIYFIQNPQEQTTKINKVDYNLFDAKASDFTALHNAVLFSTRLFAGGQQFLSNSDPSVPVRQLEEKGVKKLSAEQTTELYPILAEATLIQFCYTVIGFALIMDWISRRVTTFTEHNSGINPSINGLTKETLQIEAILGARKSQLIEKRKPIIHRKG</sequence>
<evidence type="ECO:0000313" key="3">
    <source>
        <dbReference type="EMBL" id="THC79809.1"/>
    </source>
</evidence>
<keyword evidence="1" id="KW-1133">Transmembrane helix</keyword>
<keyword evidence="1" id="KW-0472">Membrane</keyword>
<dbReference type="Proteomes" id="UP000307517">
    <property type="component" value="Unassembled WGS sequence"/>
</dbReference>
<dbReference type="RefSeq" id="WP_005692916.1">
    <property type="nucleotide sequence ID" value="NZ_CABFNI010000014.1"/>
</dbReference>
<evidence type="ECO:0000256" key="1">
    <source>
        <dbReference type="SAM" id="Phobius"/>
    </source>
</evidence>
<feature type="transmembrane region" description="Helical" evidence="1">
    <location>
        <begin position="55"/>
        <end position="75"/>
    </location>
</feature>
<feature type="transmembrane region" description="Helical" evidence="1">
    <location>
        <begin position="184"/>
        <end position="208"/>
    </location>
</feature>
<organism evidence="2 5">
    <name type="scientific">Lacticaseibacillus rhamnosus</name>
    <name type="common">Lactobacillus rhamnosus</name>
    <dbReference type="NCBI Taxonomy" id="47715"/>
    <lineage>
        <taxon>Bacteria</taxon>
        <taxon>Bacillati</taxon>
        <taxon>Bacillota</taxon>
        <taxon>Bacilli</taxon>
        <taxon>Lactobacillales</taxon>
        <taxon>Lactobacillaceae</taxon>
        <taxon>Lacticaseibacillus</taxon>
    </lineage>
</organism>
<proteinExistence type="predicted"/>
<feature type="transmembrane region" description="Helical" evidence="1">
    <location>
        <begin position="81"/>
        <end position="100"/>
    </location>
</feature>
<keyword evidence="1" id="KW-0812">Transmembrane</keyword>
<dbReference type="EMBL" id="JACCKI010000011">
    <property type="protein sequence ID" value="NZA05733.1"/>
    <property type="molecule type" value="Genomic_DNA"/>
</dbReference>
<protein>
    <submittedName>
        <fullName evidence="2">Uncharacterized protein</fullName>
    </submittedName>
</protein>
<feature type="transmembrane region" description="Helical" evidence="1">
    <location>
        <begin position="144"/>
        <end position="163"/>
    </location>
</feature>
<accession>A0A508YUW8</accession>
<dbReference type="EMBL" id="SSHM01000001">
    <property type="protein sequence ID" value="THC79809.1"/>
    <property type="molecule type" value="Genomic_DNA"/>
</dbReference>